<feature type="transmembrane region" description="Helical" evidence="5">
    <location>
        <begin position="119"/>
        <end position="138"/>
    </location>
</feature>
<feature type="transmembrane region" description="Helical" evidence="5">
    <location>
        <begin position="342"/>
        <end position="362"/>
    </location>
</feature>
<evidence type="ECO:0000259" key="6">
    <source>
        <dbReference type="Pfam" id="PF04932"/>
    </source>
</evidence>
<feature type="transmembrane region" description="Helical" evidence="5">
    <location>
        <begin position="94"/>
        <end position="113"/>
    </location>
</feature>
<keyword evidence="8" id="KW-1185">Reference proteome</keyword>
<evidence type="ECO:0000256" key="2">
    <source>
        <dbReference type="ARBA" id="ARBA00022692"/>
    </source>
</evidence>
<comment type="caution">
    <text evidence="7">The sequence shown here is derived from an EMBL/GenBank/DDBJ whole genome shotgun (WGS) entry which is preliminary data.</text>
</comment>
<comment type="subcellular location">
    <subcellularLocation>
        <location evidence="1">Membrane</location>
        <topology evidence="1">Multi-pass membrane protein</topology>
    </subcellularLocation>
</comment>
<dbReference type="EMBL" id="WKJK01000003">
    <property type="protein sequence ID" value="MRW89952.1"/>
    <property type="molecule type" value="Genomic_DNA"/>
</dbReference>
<feature type="transmembrane region" description="Helical" evidence="5">
    <location>
        <begin position="150"/>
        <end position="172"/>
    </location>
</feature>
<evidence type="ECO:0000256" key="4">
    <source>
        <dbReference type="ARBA" id="ARBA00023136"/>
    </source>
</evidence>
<evidence type="ECO:0000256" key="5">
    <source>
        <dbReference type="SAM" id="Phobius"/>
    </source>
</evidence>
<accession>A0A6I2KWM4</accession>
<reference evidence="7 8" key="1">
    <citation type="submission" date="2019-11" db="EMBL/GenBank/DDBJ databases">
        <title>Novel species isolated from a subtropical stream in China.</title>
        <authorList>
            <person name="Lu H."/>
        </authorList>
    </citation>
    <scope>NUCLEOTIDE SEQUENCE [LARGE SCALE GENOMIC DNA]</scope>
    <source>
        <strain evidence="7 8">FT80W</strain>
    </source>
</reference>
<feature type="transmembrane region" description="Helical" evidence="5">
    <location>
        <begin position="263"/>
        <end position="282"/>
    </location>
</feature>
<dbReference type="RefSeq" id="WP_154374900.1">
    <property type="nucleotide sequence ID" value="NZ_WKJK01000003.1"/>
</dbReference>
<dbReference type="InterPro" id="IPR007016">
    <property type="entry name" value="O-antigen_ligase-rel_domated"/>
</dbReference>
<evidence type="ECO:0000313" key="7">
    <source>
        <dbReference type="EMBL" id="MRW89952.1"/>
    </source>
</evidence>
<feature type="transmembrane region" description="Helical" evidence="5">
    <location>
        <begin position="63"/>
        <end position="82"/>
    </location>
</feature>
<evidence type="ECO:0000313" key="8">
    <source>
        <dbReference type="Proteomes" id="UP000433309"/>
    </source>
</evidence>
<proteinExistence type="predicted"/>
<sequence>MRAGRVDPAARPDRWCAWPLLILMAASGLPISYSLTPSRIMAVADVAEQTAAAASSASTLGSLGNLLLLGGLYSWAGALLLSRPRSAAAVLLRCWPLLLLMALLLSSALWSYLPEKVMLNVVHNNGVLLIALSAALHYRHQPASLPQQLGLVLGANMLLQVAAVLLLPGYAIDWQGRWQGLTVHPNTLGGLGFTAFWANAAALSAGPPPPCPRCHWLGCALSLLAIAGADSVTSKVCAALVLLVLLSLRWLRRRGAGRRDYLRLLAAAVLLLALLKLLAGAVDTEWLYALLGRNSQLTGRDEVWRDAYQAIGARPLLGWSFDDHAYLIASAGMPYSSYHNGVLDLAVNGGGVAVLLLALLMLNWAGAMLQPRLLAARIAPYSVAFVLAYMLHNRAEASYVSPRGQMWVIFLALLLLGACRPPRHDGAPALYFAEPGHAAR</sequence>
<dbReference type="AlphaFoldDB" id="A0A6I2KWM4"/>
<gene>
    <name evidence="7" type="ORF">GJ699_08150</name>
</gene>
<keyword evidence="3 5" id="KW-1133">Transmembrane helix</keyword>
<dbReference type="PANTHER" id="PTHR37422:SF13">
    <property type="entry name" value="LIPOPOLYSACCHARIDE BIOSYNTHESIS PROTEIN PA4999-RELATED"/>
    <property type="match status" value="1"/>
</dbReference>
<evidence type="ECO:0000256" key="1">
    <source>
        <dbReference type="ARBA" id="ARBA00004141"/>
    </source>
</evidence>
<dbReference type="Pfam" id="PF04932">
    <property type="entry name" value="Wzy_C"/>
    <property type="match status" value="1"/>
</dbReference>
<feature type="transmembrane region" description="Helical" evidence="5">
    <location>
        <begin position="15"/>
        <end position="33"/>
    </location>
</feature>
<dbReference type="PANTHER" id="PTHR37422">
    <property type="entry name" value="TEICHURONIC ACID BIOSYNTHESIS PROTEIN TUAE"/>
    <property type="match status" value="1"/>
</dbReference>
<feature type="transmembrane region" description="Helical" evidence="5">
    <location>
        <begin position="232"/>
        <end position="251"/>
    </location>
</feature>
<protein>
    <recommendedName>
        <fullName evidence="6">O-antigen ligase-related domain-containing protein</fullName>
    </recommendedName>
</protein>
<dbReference type="Proteomes" id="UP000433309">
    <property type="component" value="Unassembled WGS sequence"/>
</dbReference>
<keyword evidence="4 5" id="KW-0472">Membrane</keyword>
<keyword evidence="2 5" id="KW-0812">Transmembrane</keyword>
<name>A0A6I2KWM4_9BURK</name>
<organism evidence="7 8">
    <name type="scientific">Duganella guangzhouensis</name>
    <dbReference type="NCBI Taxonomy" id="2666084"/>
    <lineage>
        <taxon>Bacteria</taxon>
        <taxon>Pseudomonadati</taxon>
        <taxon>Pseudomonadota</taxon>
        <taxon>Betaproteobacteria</taxon>
        <taxon>Burkholderiales</taxon>
        <taxon>Oxalobacteraceae</taxon>
        <taxon>Telluria group</taxon>
        <taxon>Duganella</taxon>
    </lineage>
</organism>
<evidence type="ECO:0000256" key="3">
    <source>
        <dbReference type="ARBA" id="ARBA00022989"/>
    </source>
</evidence>
<dbReference type="InterPro" id="IPR051533">
    <property type="entry name" value="WaaL-like"/>
</dbReference>
<feature type="domain" description="O-antigen ligase-related" evidence="6">
    <location>
        <begin position="218"/>
        <end position="357"/>
    </location>
</feature>
<dbReference type="GO" id="GO:0016020">
    <property type="term" value="C:membrane"/>
    <property type="evidence" value="ECO:0007669"/>
    <property type="project" value="UniProtKB-SubCell"/>
</dbReference>